<evidence type="ECO:0000256" key="4">
    <source>
        <dbReference type="ARBA" id="ARBA00022989"/>
    </source>
</evidence>
<comment type="caution">
    <text evidence="9">The sequence shown here is derived from an EMBL/GenBank/DDBJ whole genome shotgun (WGS) entry which is preliminary data.</text>
</comment>
<dbReference type="Pfam" id="PF00361">
    <property type="entry name" value="Proton_antipo_M"/>
    <property type="match status" value="1"/>
</dbReference>
<evidence type="ECO:0000256" key="7">
    <source>
        <dbReference type="SAM" id="Phobius"/>
    </source>
</evidence>
<dbReference type="EMBL" id="BARU01000967">
    <property type="protein sequence ID" value="GAH27334.1"/>
    <property type="molecule type" value="Genomic_DNA"/>
</dbReference>
<feature type="transmembrane region" description="Helical" evidence="7">
    <location>
        <begin position="33"/>
        <end position="52"/>
    </location>
</feature>
<evidence type="ECO:0000256" key="1">
    <source>
        <dbReference type="ARBA" id="ARBA00004651"/>
    </source>
</evidence>
<dbReference type="GO" id="GO:0005886">
    <property type="term" value="C:plasma membrane"/>
    <property type="evidence" value="ECO:0007669"/>
    <property type="project" value="UniProtKB-SubCell"/>
</dbReference>
<dbReference type="PANTHER" id="PTHR42682:SF3">
    <property type="entry name" value="FORMATE HYDROGENLYASE SUBUNIT 3-RELATED"/>
    <property type="match status" value="1"/>
</dbReference>
<keyword evidence="2" id="KW-1003">Cell membrane</keyword>
<reference evidence="9" key="1">
    <citation type="journal article" date="2014" name="Front. Microbiol.">
        <title>High frequency of phylogenetically diverse reductive dehalogenase-homologous genes in deep subseafloor sedimentary metagenomes.</title>
        <authorList>
            <person name="Kawai M."/>
            <person name="Futagami T."/>
            <person name="Toyoda A."/>
            <person name="Takaki Y."/>
            <person name="Nishi S."/>
            <person name="Hori S."/>
            <person name="Arai W."/>
            <person name="Tsubouchi T."/>
            <person name="Morono Y."/>
            <person name="Uchiyama I."/>
            <person name="Ito T."/>
            <person name="Fujiyama A."/>
            <person name="Inagaki F."/>
            <person name="Takami H."/>
        </authorList>
    </citation>
    <scope>NUCLEOTIDE SEQUENCE</scope>
    <source>
        <strain evidence="9">Expedition CK06-06</strain>
    </source>
</reference>
<evidence type="ECO:0000313" key="9">
    <source>
        <dbReference type="EMBL" id="GAH27334.1"/>
    </source>
</evidence>
<evidence type="ECO:0000256" key="5">
    <source>
        <dbReference type="ARBA" id="ARBA00023002"/>
    </source>
</evidence>
<evidence type="ECO:0000256" key="2">
    <source>
        <dbReference type="ARBA" id="ARBA00022475"/>
    </source>
</evidence>
<dbReference type="InterPro" id="IPR052175">
    <property type="entry name" value="ComplexI-like_HydComp"/>
</dbReference>
<evidence type="ECO:0000256" key="3">
    <source>
        <dbReference type="ARBA" id="ARBA00022692"/>
    </source>
</evidence>
<keyword evidence="6 7" id="KW-0472">Membrane</keyword>
<evidence type="ECO:0000259" key="8">
    <source>
        <dbReference type="Pfam" id="PF00361"/>
    </source>
</evidence>
<evidence type="ECO:0000256" key="6">
    <source>
        <dbReference type="ARBA" id="ARBA00023136"/>
    </source>
</evidence>
<comment type="subcellular location">
    <subcellularLocation>
        <location evidence="1">Cell membrane</location>
        <topology evidence="1">Multi-pass membrane protein</topology>
    </subcellularLocation>
</comment>
<name>X1FD44_9ZZZZ</name>
<protein>
    <recommendedName>
        <fullName evidence="8">NADH:quinone oxidoreductase/Mrp antiporter transmembrane domain-containing protein</fullName>
    </recommendedName>
</protein>
<feature type="transmembrane region" description="Helical" evidence="7">
    <location>
        <begin position="105"/>
        <end position="129"/>
    </location>
</feature>
<keyword evidence="4 7" id="KW-1133">Transmembrane helix</keyword>
<feature type="domain" description="NADH:quinone oxidoreductase/Mrp antiporter transmembrane" evidence="8">
    <location>
        <begin position="21"/>
        <end position="120"/>
    </location>
</feature>
<dbReference type="InterPro" id="IPR001750">
    <property type="entry name" value="ND/Mrp_TM"/>
</dbReference>
<feature type="transmembrane region" description="Helical" evidence="7">
    <location>
        <begin position="73"/>
        <end position="93"/>
    </location>
</feature>
<keyword evidence="3 7" id="KW-0812">Transmembrane</keyword>
<proteinExistence type="predicted"/>
<organism evidence="9">
    <name type="scientific">marine sediment metagenome</name>
    <dbReference type="NCBI Taxonomy" id="412755"/>
    <lineage>
        <taxon>unclassified sequences</taxon>
        <taxon>metagenomes</taxon>
        <taxon>ecological metagenomes</taxon>
    </lineage>
</organism>
<dbReference type="PANTHER" id="PTHR42682">
    <property type="entry name" value="HYDROGENASE-4 COMPONENT F"/>
    <property type="match status" value="1"/>
</dbReference>
<dbReference type="AlphaFoldDB" id="X1FD44"/>
<dbReference type="GO" id="GO:0016491">
    <property type="term" value="F:oxidoreductase activity"/>
    <property type="evidence" value="ECO:0007669"/>
    <property type="project" value="UniProtKB-KW"/>
</dbReference>
<accession>X1FD44</accession>
<sequence length="197" mass="21131">MLLGIGVGLAVLNRPEALNTYGIAAMDGGIFHIINNALYKGLLFLTAGALFYRTGTRDLNRMGGLAHKMKWTTIFYIIGALSISGIPPFNGFASKLLIYESVYRFNPILAIVAMITSILTLASFTKAFYSAFMGAELPEYQEVKEVPKSMIAGMAVLAAGIVFFSLFPGLIVDWLAHPATEALINQGAYINGIIGGG</sequence>
<feature type="transmembrane region" description="Helical" evidence="7">
    <location>
        <begin position="150"/>
        <end position="171"/>
    </location>
</feature>
<gene>
    <name evidence="9" type="ORF">S03H2_02774</name>
</gene>
<keyword evidence="5" id="KW-0560">Oxidoreductase</keyword>